<dbReference type="EMBL" id="QRUN01000004">
    <property type="protein sequence ID" value="RGR70097.1"/>
    <property type="molecule type" value="Genomic_DNA"/>
</dbReference>
<comment type="caution">
    <text evidence="1">The sequence shown here is derived from an EMBL/GenBank/DDBJ whole genome shotgun (WGS) entry which is preliminary data.</text>
</comment>
<dbReference type="AlphaFoldDB" id="A0A3R6CK96"/>
<accession>A0A3R6CK96</accession>
<protein>
    <submittedName>
        <fullName evidence="1">Uncharacterized protein</fullName>
    </submittedName>
</protein>
<organism evidence="1 2">
    <name type="scientific">Roseburia inulinivorans</name>
    <dbReference type="NCBI Taxonomy" id="360807"/>
    <lineage>
        <taxon>Bacteria</taxon>
        <taxon>Bacillati</taxon>
        <taxon>Bacillota</taxon>
        <taxon>Clostridia</taxon>
        <taxon>Lachnospirales</taxon>
        <taxon>Lachnospiraceae</taxon>
        <taxon>Roseburia</taxon>
    </lineage>
</organism>
<evidence type="ECO:0000313" key="2">
    <source>
        <dbReference type="Proteomes" id="UP000285820"/>
    </source>
</evidence>
<name>A0A3R6CK96_9FIRM</name>
<evidence type="ECO:0000313" key="1">
    <source>
        <dbReference type="EMBL" id="RGR70097.1"/>
    </source>
</evidence>
<dbReference type="Proteomes" id="UP000285820">
    <property type="component" value="Unassembled WGS sequence"/>
</dbReference>
<reference evidence="1 2" key="1">
    <citation type="submission" date="2018-08" db="EMBL/GenBank/DDBJ databases">
        <title>A genome reference for cultivated species of the human gut microbiota.</title>
        <authorList>
            <person name="Zou Y."/>
            <person name="Xue W."/>
            <person name="Luo G."/>
        </authorList>
    </citation>
    <scope>NUCLEOTIDE SEQUENCE [LARGE SCALE GENOMIC DNA]</scope>
    <source>
        <strain evidence="1 2">AF24-4</strain>
    </source>
</reference>
<sequence length="67" mass="7408">MTCGGGIGNADTYNRKLSEKKRLNHMGTAQIIMPDNYIALFDTPTTEKAEKIVREAEPDIAKAALER</sequence>
<dbReference type="RefSeq" id="WP_055300871.1">
    <property type="nucleotide sequence ID" value="NZ_CAKZTK010000027.1"/>
</dbReference>
<proteinExistence type="predicted"/>
<gene>
    <name evidence="1" type="ORF">DWY29_05350</name>
</gene>